<sequence length="111" mass="11878">MQAALDMVEGGPIDFLTGDYLAELTMLILWKSRLKDPRAGYARTFLTQMEQVLGTCMDRGIKVVSNAGGLNPSGLANDIRQLAARLGLNPNVAYISGDDIAPEIPSLLEAG</sequence>
<proteinExistence type="predicted"/>
<dbReference type="PANTHER" id="PTHR47585:SF1">
    <property type="entry name" value="DUF1446 DOMAIN-CONTAINING PROTEIN"/>
    <property type="match status" value="1"/>
</dbReference>
<accession>T1B009</accession>
<dbReference type="AlphaFoldDB" id="T1B009"/>
<comment type="caution">
    <text evidence="2">The sequence shown here is derived from an EMBL/GenBank/DDBJ whole genome shotgun (WGS) entry which is preliminary data.</text>
</comment>
<reference evidence="2" key="2">
    <citation type="journal article" date="2014" name="ISME J.">
        <title>Microbial stratification in low pH oxic and suboxic macroscopic growths along an acid mine drainage.</title>
        <authorList>
            <person name="Mendez-Garcia C."/>
            <person name="Mesa V."/>
            <person name="Sprenger R.R."/>
            <person name="Richter M."/>
            <person name="Diez M.S."/>
            <person name="Solano J."/>
            <person name="Bargiela R."/>
            <person name="Golyshina O.V."/>
            <person name="Manteca A."/>
            <person name="Ramos J.L."/>
            <person name="Gallego J.R."/>
            <person name="Llorente I."/>
            <person name="Martins Dos Santos V.A."/>
            <person name="Jensen O.N."/>
            <person name="Pelaez A.I."/>
            <person name="Sanchez J."/>
            <person name="Ferrer M."/>
        </authorList>
    </citation>
    <scope>NUCLEOTIDE SEQUENCE</scope>
</reference>
<organism evidence="2">
    <name type="scientific">mine drainage metagenome</name>
    <dbReference type="NCBI Taxonomy" id="410659"/>
    <lineage>
        <taxon>unclassified sequences</taxon>
        <taxon>metagenomes</taxon>
        <taxon>ecological metagenomes</taxon>
    </lineage>
</organism>
<dbReference type="EMBL" id="AUZX01005891">
    <property type="protein sequence ID" value="EQD66166.1"/>
    <property type="molecule type" value="Genomic_DNA"/>
</dbReference>
<evidence type="ECO:0000259" key="1">
    <source>
        <dbReference type="Pfam" id="PF07287"/>
    </source>
</evidence>
<protein>
    <submittedName>
        <fullName evidence="2">Protein containing DUF1446</fullName>
    </submittedName>
</protein>
<dbReference type="Pfam" id="PF07287">
    <property type="entry name" value="AtuA"/>
    <property type="match status" value="1"/>
</dbReference>
<dbReference type="PANTHER" id="PTHR47585">
    <property type="match status" value="1"/>
</dbReference>
<reference evidence="2" key="1">
    <citation type="submission" date="2013-08" db="EMBL/GenBank/DDBJ databases">
        <authorList>
            <person name="Mendez C."/>
            <person name="Richter M."/>
            <person name="Ferrer M."/>
            <person name="Sanchez J."/>
        </authorList>
    </citation>
    <scope>NUCLEOTIDE SEQUENCE</scope>
</reference>
<name>T1B009_9ZZZZ</name>
<feature type="domain" description="Acyclic terpene utilisation N-terminal" evidence="1">
    <location>
        <begin position="2"/>
        <end position="109"/>
    </location>
</feature>
<dbReference type="InterPro" id="IPR010839">
    <property type="entry name" value="AtuA_N"/>
</dbReference>
<evidence type="ECO:0000313" key="2">
    <source>
        <dbReference type="EMBL" id="EQD66166.1"/>
    </source>
</evidence>
<gene>
    <name evidence="2" type="ORF">B1A_08239</name>
</gene>
<feature type="non-terminal residue" evidence="2">
    <location>
        <position position="111"/>
    </location>
</feature>